<accession>A0A0N4WVM9</accession>
<dbReference type="WBParaSite" id="HPLM_0001576001-mRNA-1">
    <property type="protein sequence ID" value="HPLM_0001576001-mRNA-1"/>
    <property type="gene ID" value="HPLM_0001576001"/>
</dbReference>
<evidence type="ECO:0000313" key="1">
    <source>
        <dbReference type="WBParaSite" id="HPLM_0001576001-mRNA-1"/>
    </source>
</evidence>
<dbReference type="AlphaFoldDB" id="A0A0N4WVM9"/>
<reference evidence="1" key="1">
    <citation type="submission" date="2017-02" db="UniProtKB">
        <authorList>
            <consortium name="WormBaseParasite"/>
        </authorList>
    </citation>
    <scope>IDENTIFICATION</scope>
</reference>
<name>A0A0N4WVM9_HAEPC</name>
<organism evidence="1">
    <name type="scientific">Haemonchus placei</name>
    <name type="common">Barber's pole worm</name>
    <dbReference type="NCBI Taxonomy" id="6290"/>
    <lineage>
        <taxon>Eukaryota</taxon>
        <taxon>Metazoa</taxon>
        <taxon>Ecdysozoa</taxon>
        <taxon>Nematoda</taxon>
        <taxon>Chromadorea</taxon>
        <taxon>Rhabditida</taxon>
        <taxon>Rhabditina</taxon>
        <taxon>Rhabditomorpha</taxon>
        <taxon>Strongyloidea</taxon>
        <taxon>Trichostrongylidae</taxon>
        <taxon>Haemonchus</taxon>
    </lineage>
</organism>
<protein>
    <submittedName>
        <fullName evidence="1">Ovule protein</fullName>
    </submittedName>
</protein>
<sequence>LIFIAQNTFTKAIKLNRSISSIISARRKLSIQYFIEKPKKPAPLILIPSTITVFVTKSTKRSPGNMAIWRT</sequence>
<proteinExistence type="predicted"/>